<sequence>MKQIKSKHRLIVLLALFRNTIYVKIQSIGFNPISLDYNTVGIIAIYNYFNWGMKSEIKAVINPHSFIFYKQLVY</sequence>
<reference evidence="1 2" key="1">
    <citation type="submission" date="2024-09" db="EMBL/GenBank/DDBJ databases">
        <authorList>
            <person name="Sun Q."/>
            <person name="Mori K."/>
        </authorList>
    </citation>
    <scope>NUCLEOTIDE SEQUENCE [LARGE SCALE GENOMIC DNA]</scope>
    <source>
        <strain evidence="1 2">CECT 7955</strain>
    </source>
</reference>
<protein>
    <submittedName>
        <fullName evidence="1">Uncharacterized protein</fullName>
    </submittedName>
</protein>
<gene>
    <name evidence="1" type="ORF">ACFFVF_03275</name>
</gene>
<keyword evidence="2" id="KW-1185">Reference proteome</keyword>
<evidence type="ECO:0000313" key="1">
    <source>
        <dbReference type="EMBL" id="MFB9095525.1"/>
    </source>
</evidence>
<organism evidence="1 2">
    <name type="scientific">Flavobacterium jumunjinense</name>
    <dbReference type="NCBI Taxonomy" id="998845"/>
    <lineage>
        <taxon>Bacteria</taxon>
        <taxon>Pseudomonadati</taxon>
        <taxon>Bacteroidota</taxon>
        <taxon>Flavobacteriia</taxon>
        <taxon>Flavobacteriales</taxon>
        <taxon>Flavobacteriaceae</taxon>
        <taxon>Flavobacterium</taxon>
    </lineage>
</organism>
<dbReference type="EMBL" id="JBHMEY010000007">
    <property type="protein sequence ID" value="MFB9095525.1"/>
    <property type="molecule type" value="Genomic_DNA"/>
</dbReference>
<comment type="caution">
    <text evidence="1">The sequence shown here is derived from an EMBL/GenBank/DDBJ whole genome shotgun (WGS) entry which is preliminary data.</text>
</comment>
<accession>A0ABV5GJG8</accession>
<name>A0ABV5GJG8_9FLAO</name>
<dbReference type="Proteomes" id="UP001589607">
    <property type="component" value="Unassembled WGS sequence"/>
</dbReference>
<dbReference type="RefSeq" id="WP_236454090.1">
    <property type="nucleotide sequence ID" value="NZ_CBCSGE010000020.1"/>
</dbReference>
<evidence type="ECO:0000313" key="2">
    <source>
        <dbReference type="Proteomes" id="UP001589607"/>
    </source>
</evidence>
<proteinExistence type="predicted"/>